<feature type="transmembrane region" description="Helical" evidence="1">
    <location>
        <begin position="15"/>
        <end position="36"/>
    </location>
</feature>
<evidence type="ECO:0000313" key="3">
    <source>
        <dbReference type="Proteomes" id="UP000054776"/>
    </source>
</evidence>
<keyword evidence="1" id="KW-0812">Transmembrane</keyword>
<reference evidence="2 3" key="1">
    <citation type="submission" date="2015-01" db="EMBL/GenBank/DDBJ databases">
        <title>Evolution of Trichinella species and genotypes.</title>
        <authorList>
            <person name="Korhonen P.K."/>
            <person name="Edoardo P."/>
            <person name="Giuseppe L.R."/>
            <person name="Gasser R.B."/>
        </authorList>
    </citation>
    <scope>NUCLEOTIDE SEQUENCE [LARGE SCALE GENOMIC DNA]</scope>
    <source>
        <strain evidence="2">ISS3</strain>
    </source>
</reference>
<evidence type="ECO:0000256" key="1">
    <source>
        <dbReference type="SAM" id="Phobius"/>
    </source>
</evidence>
<dbReference type="AlphaFoldDB" id="A0A0V1BZT6"/>
<gene>
    <name evidence="2" type="ORF">T01_3567</name>
</gene>
<dbReference type="Proteomes" id="UP000054776">
    <property type="component" value="Unassembled WGS sequence"/>
</dbReference>
<dbReference type="EMBL" id="JYDH01000004">
    <property type="protein sequence ID" value="KRY42286.1"/>
    <property type="molecule type" value="Genomic_DNA"/>
</dbReference>
<protein>
    <submittedName>
        <fullName evidence="2">Uncharacterized protein</fullName>
    </submittedName>
</protein>
<keyword evidence="1" id="KW-1133">Transmembrane helix</keyword>
<comment type="caution">
    <text evidence="2">The sequence shown here is derived from an EMBL/GenBank/DDBJ whole genome shotgun (WGS) entry which is preliminary data.</text>
</comment>
<dbReference type="OrthoDB" id="10484093at2759"/>
<name>A0A0V1BZT6_TRISP</name>
<accession>A0A0V1BZT6</accession>
<keyword evidence="3" id="KW-1185">Reference proteome</keyword>
<dbReference type="InParanoid" id="A0A0V1BZT6"/>
<proteinExistence type="predicted"/>
<organism evidence="2 3">
    <name type="scientific">Trichinella spiralis</name>
    <name type="common">Trichina worm</name>
    <dbReference type="NCBI Taxonomy" id="6334"/>
    <lineage>
        <taxon>Eukaryota</taxon>
        <taxon>Metazoa</taxon>
        <taxon>Ecdysozoa</taxon>
        <taxon>Nematoda</taxon>
        <taxon>Enoplea</taxon>
        <taxon>Dorylaimia</taxon>
        <taxon>Trichinellida</taxon>
        <taxon>Trichinellidae</taxon>
        <taxon>Trichinella</taxon>
    </lineage>
</organism>
<sequence>MENNNSVLFMHDVQLIIHVSLFLLNSCGSLLLPVVLDEGKKPKLSAFVSWPHTVTSSIANNAIAEATSLKRKFSIPEIFNVGMTNKFSMLSFHEEWARMLMRFHAATVVEQKGGAASGSFAYVSTGPANR</sequence>
<keyword evidence="1" id="KW-0472">Membrane</keyword>
<evidence type="ECO:0000313" key="2">
    <source>
        <dbReference type="EMBL" id="KRY42286.1"/>
    </source>
</evidence>